<protein>
    <recommendedName>
        <fullName evidence="4">2-phosphoxylose phosphatase 1</fullName>
    </recommendedName>
    <alternativeName>
        <fullName evidence="5">Acid phosphatase-like protein 2</fullName>
    </alternativeName>
</protein>
<keyword evidence="6" id="KW-0472">Membrane</keyword>
<dbReference type="PANTHER" id="PTHR11567:SF110">
    <property type="entry name" value="2-PHOSPHOXYLOSE PHOSPHATASE 1"/>
    <property type="match status" value="1"/>
</dbReference>
<dbReference type="Pfam" id="PF00328">
    <property type="entry name" value="His_Phos_2"/>
    <property type="match status" value="2"/>
</dbReference>
<dbReference type="GO" id="GO:0016791">
    <property type="term" value="F:phosphatase activity"/>
    <property type="evidence" value="ECO:0007669"/>
    <property type="project" value="TreeGrafter"/>
</dbReference>
<dbReference type="Gene3D" id="3.40.50.1240">
    <property type="entry name" value="Phosphoglycerate mutase-like"/>
    <property type="match status" value="2"/>
</dbReference>
<dbReference type="InterPro" id="IPR029033">
    <property type="entry name" value="His_PPase_superfam"/>
</dbReference>
<keyword evidence="8" id="KW-1185">Reference proteome</keyword>
<feature type="transmembrane region" description="Helical" evidence="6">
    <location>
        <begin position="259"/>
        <end position="284"/>
    </location>
</feature>
<evidence type="ECO:0000256" key="6">
    <source>
        <dbReference type="SAM" id="Phobius"/>
    </source>
</evidence>
<evidence type="ECO:0000256" key="2">
    <source>
        <dbReference type="ARBA" id="ARBA00022801"/>
    </source>
</evidence>
<keyword evidence="6" id="KW-0812">Transmembrane</keyword>
<keyword evidence="2" id="KW-0378">Hydrolase</keyword>
<gene>
    <name evidence="7" type="ORF">ECPE_LOCUS10483</name>
</gene>
<dbReference type="SUPFAM" id="SSF53254">
    <property type="entry name" value="Phosphoglycerate mutase-like"/>
    <property type="match status" value="2"/>
</dbReference>
<dbReference type="InterPro" id="IPR033379">
    <property type="entry name" value="Acid_Pase_AS"/>
</dbReference>
<evidence type="ECO:0000256" key="4">
    <source>
        <dbReference type="ARBA" id="ARBA00040357"/>
    </source>
</evidence>
<name>A0A3P8GWP3_9TREM</name>
<reference evidence="7 8" key="1">
    <citation type="submission" date="2018-11" db="EMBL/GenBank/DDBJ databases">
        <authorList>
            <consortium name="Pathogen Informatics"/>
        </authorList>
    </citation>
    <scope>NUCLEOTIDE SEQUENCE [LARGE SCALE GENOMIC DNA]</scope>
    <source>
        <strain evidence="7 8">Egypt</strain>
    </source>
</reference>
<evidence type="ECO:0000256" key="3">
    <source>
        <dbReference type="ARBA" id="ARBA00036311"/>
    </source>
</evidence>
<feature type="transmembrane region" description="Helical" evidence="6">
    <location>
        <begin position="456"/>
        <end position="477"/>
    </location>
</feature>
<organism evidence="7 8">
    <name type="scientific">Echinostoma caproni</name>
    <dbReference type="NCBI Taxonomy" id="27848"/>
    <lineage>
        <taxon>Eukaryota</taxon>
        <taxon>Metazoa</taxon>
        <taxon>Spiralia</taxon>
        <taxon>Lophotrochozoa</taxon>
        <taxon>Platyhelminthes</taxon>
        <taxon>Trematoda</taxon>
        <taxon>Digenea</taxon>
        <taxon>Plagiorchiida</taxon>
        <taxon>Echinostomata</taxon>
        <taxon>Echinostomatoidea</taxon>
        <taxon>Echinostomatidae</taxon>
        <taxon>Echinostoma</taxon>
    </lineage>
</organism>
<evidence type="ECO:0000256" key="1">
    <source>
        <dbReference type="ARBA" id="ARBA00005375"/>
    </source>
</evidence>
<dbReference type="PANTHER" id="PTHR11567">
    <property type="entry name" value="ACID PHOSPHATASE-RELATED"/>
    <property type="match status" value="1"/>
</dbReference>
<dbReference type="InterPro" id="IPR050645">
    <property type="entry name" value="Histidine_acid_phosphatase"/>
</dbReference>
<accession>A0A3P8GWP3</accession>
<dbReference type="AlphaFoldDB" id="A0A3P8GWP3"/>
<dbReference type="OrthoDB" id="6283108at2759"/>
<dbReference type="EMBL" id="UZAN01049147">
    <property type="protein sequence ID" value="VDP87121.1"/>
    <property type="molecule type" value="Genomic_DNA"/>
</dbReference>
<evidence type="ECO:0000256" key="5">
    <source>
        <dbReference type="ARBA" id="ARBA00041499"/>
    </source>
</evidence>
<comment type="similarity">
    <text evidence="1">Belongs to the histidine acid phosphatase family.</text>
</comment>
<evidence type="ECO:0000313" key="8">
    <source>
        <dbReference type="Proteomes" id="UP000272942"/>
    </source>
</evidence>
<sequence>MSVLQQVEMDSERSLQFEREHAKMFELLGNKTGKRVDRNNVWEYFDVVTCMRAHNYSLPDWYTDALYREMSEVARFYWVQRFASTSAIVRLEIGVFLKVLRDHLLTIVNGSKTLLQRTFQVSIQHLMAYSAHDTDVCYLLAAFGVYDQQSIPYSAAVVIELLGPEPPAPRSEYRLRLVYKKGYLDNEGTYLQFGACTEQPADRGCPLDDVLNYLAPLLLDPDQFFSECQVEQRPYVPDPLKFLRSPTPFSCVSSQRTTYTVYVAVACILLFLLCLVGVTVGLCIKRTSTTEILRREIGVFLHSFVQHMNAIVHASVDGTPEINRTNFSTSPTMAYSAHDTTVTSLLSGLGLYDNQTIEYSAAVVLELLSPDKVTSASDHVLRVLYKRSWHDETGTYLQFPSCPGRPAADGCPLTRVLEQIRPLLVPPDQFTQICSVESANSSHVGFTLRYSPFRTFALISFTLCATFVVVSLVVFLIRKCRRQKRMLQDDEQVVFVRFDHQS</sequence>
<dbReference type="PROSITE" id="PS00778">
    <property type="entry name" value="HIS_ACID_PHOSPHAT_2"/>
    <property type="match status" value="1"/>
</dbReference>
<proteinExistence type="inferred from homology"/>
<keyword evidence="6" id="KW-1133">Transmembrane helix</keyword>
<evidence type="ECO:0000313" key="7">
    <source>
        <dbReference type="EMBL" id="VDP87121.1"/>
    </source>
</evidence>
<comment type="catalytic activity">
    <reaction evidence="3">
        <text>3-O-[beta-D-GlcA-(1-&gt;3)-beta-D-Gal-(1-&gt;3)-beta-D-Gal-(1-&gt;4)-beta-D-2-O-P-Xyl]-L-seryl-[protein] + H2O = 3-O-(beta-D-GlcA-(1-&gt;3)-beta-D-Gal-(1-&gt;3)-beta-D-Gal-(1-&gt;4)-beta-D-Xyl)-L-seryl-[protein] + phosphate</text>
        <dbReference type="Rhea" id="RHEA:56512"/>
        <dbReference type="Rhea" id="RHEA-COMP:12573"/>
        <dbReference type="Rhea" id="RHEA-COMP:14559"/>
        <dbReference type="ChEBI" id="CHEBI:15377"/>
        <dbReference type="ChEBI" id="CHEBI:43474"/>
        <dbReference type="ChEBI" id="CHEBI:132093"/>
        <dbReference type="ChEBI" id="CHEBI:140495"/>
    </reaction>
</comment>
<dbReference type="InterPro" id="IPR000560">
    <property type="entry name" value="His_Pase_clade-2"/>
</dbReference>
<dbReference type="Proteomes" id="UP000272942">
    <property type="component" value="Unassembled WGS sequence"/>
</dbReference>